<dbReference type="Pfam" id="PF01743">
    <property type="entry name" value="PolyA_pol"/>
    <property type="match status" value="1"/>
</dbReference>
<keyword evidence="3 4" id="KW-0694">RNA-binding</keyword>
<proteinExistence type="inferred from homology"/>
<organism evidence="6 7">
    <name type="scientific">Dictyostelium discoideum</name>
    <name type="common">Social amoeba</name>
    <dbReference type="NCBI Taxonomy" id="44689"/>
    <lineage>
        <taxon>Eukaryota</taxon>
        <taxon>Amoebozoa</taxon>
        <taxon>Evosea</taxon>
        <taxon>Eumycetozoa</taxon>
        <taxon>Dictyostelia</taxon>
        <taxon>Dictyosteliales</taxon>
        <taxon>Dictyosteliaceae</taxon>
        <taxon>Dictyostelium</taxon>
    </lineage>
</organism>
<comment type="similarity">
    <text evidence="1 4">Belongs to the tRNA nucleotidyltransferase/poly(A) polymerase family.</text>
</comment>
<dbReference type="InParanoid" id="Q55BE1"/>
<dbReference type="STRING" id="44689.Q55BE1"/>
<dbReference type="VEuPathDB" id="AmoebaDB:DDB_G0271378"/>
<evidence type="ECO:0000256" key="4">
    <source>
        <dbReference type="RuleBase" id="RU003953"/>
    </source>
</evidence>
<dbReference type="Gene3D" id="3.30.460.10">
    <property type="entry name" value="Beta Polymerase, domain 2"/>
    <property type="match status" value="1"/>
</dbReference>
<dbReference type="PANTHER" id="PTHR13734">
    <property type="entry name" value="TRNA-NUCLEOTIDYLTRANSFERASE"/>
    <property type="match status" value="1"/>
</dbReference>
<dbReference type="RefSeq" id="XP_645671.1">
    <property type="nucleotide sequence ID" value="XM_640579.1"/>
</dbReference>
<dbReference type="Proteomes" id="UP000002195">
    <property type="component" value="Unassembled WGS sequence"/>
</dbReference>
<evidence type="ECO:0000313" key="7">
    <source>
        <dbReference type="Proteomes" id="UP000002195"/>
    </source>
</evidence>
<dbReference type="PaxDb" id="44689-DDB0216798"/>
<dbReference type="PANTHER" id="PTHR13734:SF5">
    <property type="entry name" value="CCA TRNA NUCLEOTIDYLTRANSFERASE, MITOCHONDRIAL"/>
    <property type="match status" value="1"/>
</dbReference>
<dbReference type="GO" id="GO:0003723">
    <property type="term" value="F:RNA binding"/>
    <property type="evidence" value="ECO:0007669"/>
    <property type="project" value="UniProtKB-KW"/>
</dbReference>
<dbReference type="InterPro" id="IPR002646">
    <property type="entry name" value="PolA_pol_head_dom"/>
</dbReference>
<dbReference type="GO" id="GO:0004810">
    <property type="term" value="F:CCA tRNA nucleotidyltransferase activity"/>
    <property type="evidence" value="ECO:0000314"/>
    <property type="project" value="dictyBase"/>
</dbReference>
<dbReference type="BRENDA" id="2.7.7.72">
    <property type="organism ID" value="1939"/>
</dbReference>
<dbReference type="GO" id="GO:0005829">
    <property type="term" value="C:cytosol"/>
    <property type="evidence" value="ECO:0000314"/>
    <property type="project" value="dictyBase"/>
</dbReference>
<protein>
    <recommendedName>
        <fullName evidence="5">Poly A polymerase head domain-containing protein</fullName>
    </recommendedName>
</protein>
<keyword evidence="7" id="KW-1185">Reference proteome</keyword>
<dbReference type="EMBL" id="AAFI02000006">
    <property type="protein sequence ID" value="EAL71819.1"/>
    <property type="molecule type" value="Genomic_DNA"/>
</dbReference>
<dbReference type="AlphaFoldDB" id="Q55BE1"/>
<gene>
    <name evidence="6" type="ORF">DDB_G0271378</name>
</gene>
<evidence type="ECO:0000256" key="1">
    <source>
        <dbReference type="ARBA" id="ARBA00007265"/>
    </source>
</evidence>
<evidence type="ECO:0000256" key="3">
    <source>
        <dbReference type="ARBA" id="ARBA00022884"/>
    </source>
</evidence>
<dbReference type="Gene3D" id="1.10.3090.10">
    <property type="entry name" value="cca-adding enzyme, domain 2"/>
    <property type="match status" value="1"/>
</dbReference>
<evidence type="ECO:0000313" key="6">
    <source>
        <dbReference type="EMBL" id="EAL71819.1"/>
    </source>
</evidence>
<dbReference type="KEGG" id="ddi:DDB_G0271378"/>
<dbReference type="GO" id="GO:0005739">
    <property type="term" value="C:mitochondrion"/>
    <property type="evidence" value="ECO:0000314"/>
    <property type="project" value="dictyBase"/>
</dbReference>
<dbReference type="HOGENOM" id="CLU_502924_0_0_1"/>
<dbReference type="eggNOG" id="KOG2159">
    <property type="taxonomic scope" value="Eukaryota"/>
</dbReference>
<dbReference type="GO" id="GO:0052929">
    <property type="term" value="F:ATP:3'-cytidine-cytidine-tRNA adenylyltransferase activity"/>
    <property type="evidence" value="ECO:0000318"/>
    <property type="project" value="GO_Central"/>
</dbReference>
<name>Q55BE1_DICDI</name>
<dbReference type="GeneID" id="8617863"/>
<evidence type="ECO:0000259" key="5">
    <source>
        <dbReference type="Pfam" id="PF01743"/>
    </source>
</evidence>
<dbReference type="SUPFAM" id="SSF81891">
    <property type="entry name" value="Poly A polymerase C-terminal region-like"/>
    <property type="match status" value="1"/>
</dbReference>
<dbReference type="FunCoup" id="Q55BE1">
    <property type="interactions" value="105"/>
</dbReference>
<sequence length="542" mass="63555">MKILSAFQKTAKIFNNNNNNNNSYYLNKLFYSNNSIPTKNIQISPEENKLFDFLKNILIFNNRNDIELRVAGGWVRDKLLDNQKQQQPQPQPQPQQQQQIKDIDIDIDIALSNISGTNFIKLIEEFKINKESFKKYLIKRNPEKSKHLETASINIHGFQIDFNSLRNCLRRDLTINSLFYNLNTLKIEDHSGYGLSDLENSIIRTPLEPLKTLLDDPLRAFRVIRFASRFQGFQIEQQLYNTIKFNLNKQLISNKVSKERIYKEFHLMMSNKSSVIQSIDYLIDTGLINSIIDFDKIINDHEIIKELFKKSLKYLKILINQNNNNNDNLFNIDFYKCCIFLPFFIDAHLGFKDNTSKTIKSLINYQFSTNTGSTLNISLLFNNLISSFLNINNDTNNNTNNNTNNINQLKDFKLYLNNLNDKSNLYSIFHELKNCKAGGLQWNFPLNISIVYLLEKYPDRENEILDVLNQLTKLFSDDNFTFEKVSLLVDGRKIKNLFPDQSIDITNLMKSMTILQYENPNFKEDDILKWINKNIKDFILKI</sequence>
<dbReference type="InterPro" id="IPR043519">
    <property type="entry name" value="NT_sf"/>
</dbReference>
<dbReference type="dictyBase" id="DDB_G0271378">
    <property type="gene designation" value="cca2"/>
</dbReference>
<keyword evidence="2 4" id="KW-0808">Transferase</keyword>
<dbReference type="GO" id="GO:0052927">
    <property type="term" value="F:CC tRNA cytidylyltransferase activity"/>
    <property type="evidence" value="ECO:0000318"/>
    <property type="project" value="GO_Central"/>
</dbReference>
<reference evidence="6 7" key="1">
    <citation type="journal article" date="2005" name="Nature">
        <title>The genome of the social amoeba Dictyostelium discoideum.</title>
        <authorList>
            <consortium name="The Dictyostelium discoideum Sequencing Consortium"/>
            <person name="Eichinger L."/>
            <person name="Pachebat J.A."/>
            <person name="Glockner G."/>
            <person name="Rajandream M.A."/>
            <person name="Sucgang R."/>
            <person name="Berriman M."/>
            <person name="Song J."/>
            <person name="Olsen R."/>
            <person name="Szafranski K."/>
            <person name="Xu Q."/>
            <person name="Tunggal B."/>
            <person name="Kummerfeld S."/>
            <person name="Madera M."/>
            <person name="Konfortov B.A."/>
            <person name="Rivero F."/>
            <person name="Bankier A.T."/>
            <person name="Lehmann R."/>
            <person name="Hamlin N."/>
            <person name="Davies R."/>
            <person name="Gaudet P."/>
            <person name="Fey P."/>
            <person name="Pilcher K."/>
            <person name="Chen G."/>
            <person name="Saunders D."/>
            <person name="Sodergren E."/>
            <person name="Davis P."/>
            <person name="Kerhornou A."/>
            <person name="Nie X."/>
            <person name="Hall N."/>
            <person name="Anjard C."/>
            <person name="Hemphill L."/>
            <person name="Bason N."/>
            <person name="Farbrother P."/>
            <person name="Desany B."/>
            <person name="Just E."/>
            <person name="Morio T."/>
            <person name="Rost R."/>
            <person name="Churcher C."/>
            <person name="Cooper J."/>
            <person name="Haydock S."/>
            <person name="van Driessche N."/>
            <person name="Cronin A."/>
            <person name="Goodhead I."/>
            <person name="Muzny D."/>
            <person name="Mourier T."/>
            <person name="Pain A."/>
            <person name="Lu M."/>
            <person name="Harper D."/>
            <person name="Lindsay R."/>
            <person name="Hauser H."/>
            <person name="James K."/>
            <person name="Quiles M."/>
            <person name="Madan Babu M."/>
            <person name="Saito T."/>
            <person name="Buchrieser C."/>
            <person name="Wardroper A."/>
            <person name="Felder M."/>
            <person name="Thangavelu M."/>
            <person name="Johnson D."/>
            <person name="Knights A."/>
            <person name="Loulseged H."/>
            <person name="Mungall K."/>
            <person name="Oliver K."/>
            <person name="Price C."/>
            <person name="Quail M.A."/>
            <person name="Urushihara H."/>
            <person name="Hernandez J."/>
            <person name="Rabbinowitsch E."/>
            <person name="Steffen D."/>
            <person name="Sanders M."/>
            <person name="Ma J."/>
            <person name="Kohara Y."/>
            <person name="Sharp S."/>
            <person name="Simmonds M."/>
            <person name="Spiegler S."/>
            <person name="Tivey A."/>
            <person name="Sugano S."/>
            <person name="White B."/>
            <person name="Walker D."/>
            <person name="Woodward J."/>
            <person name="Winckler T."/>
            <person name="Tanaka Y."/>
            <person name="Shaulsky G."/>
            <person name="Schleicher M."/>
            <person name="Weinstock G."/>
            <person name="Rosenthal A."/>
            <person name="Cox E.C."/>
            <person name="Chisholm R.L."/>
            <person name="Gibbs R."/>
            <person name="Loomis W.F."/>
            <person name="Platzer M."/>
            <person name="Kay R.R."/>
            <person name="Williams J."/>
            <person name="Dear P.H."/>
            <person name="Noegel A.A."/>
            <person name="Barrell B."/>
            <person name="Kuspa A."/>
        </authorList>
    </citation>
    <scope>NUCLEOTIDE SEQUENCE [LARGE SCALE GENOMIC DNA]</scope>
    <source>
        <strain evidence="6 7">AX4</strain>
    </source>
</reference>
<dbReference type="SUPFAM" id="SSF81301">
    <property type="entry name" value="Nucleotidyltransferase"/>
    <property type="match status" value="1"/>
</dbReference>
<feature type="domain" description="Poly A polymerase head" evidence="5">
    <location>
        <begin position="68"/>
        <end position="204"/>
    </location>
</feature>
<evidence type="ECO:0000256" key="2">
    <source>
        <dbReference type="ARBA" id="ARBA00022679"/>
    </source>
</evidence>
<dbReference type="GO" id="GO:0001680">
    <property type="term" value="P:tRNA 3'-terminal CCA addition"/>
    <property type="evidence" value="ECO:0000314"/>
    <property type="project" value="dictyBase"/>
</dbReference>
<comment type="caution">
    <text evidence="6">The sequence shown here is derived from an EMBL/GenBank/DDBJ whole genome shotgun (WGS) entry which is preliminary data.</text>
</comment>
<accession>Q55BE1</accession>